<evidence type="ECO:0000259" key="1">
    <source>
        <dbReference type="PROSITE" id="PS50925"/>
    </source>
</evidence>
<proteinExistence type="predicted"/>
<dbReference type="InterPro" id="IPR007024">
    <property type="entry name" value="BLUF_domain"/>
</dbReference>
<sequence>MAKLIRLAYASRACFEPSVGSSELEPDIIEILAQSRVNNQSAQIGGVLYYADGYFFQCLEGDESMVLNLVEKIRQDDRHRDLKISFCKKIRRRYFKAWSMKYVPIGNAVTDLIKSRGYSSFTPSEFDESDINSLLHLFSQLKDTSLKNEKLKACYRLKLHWWQRLIPARY</sequence>
<comment type="caution">
    <text evidence="2">The sequence shown here is derived from an EMBL/GenBank/DDBJ whole genome shotgun (WGS) entry which is preliminary data.</text>
</comment>
<feature type="domain" description="BLUF" evidence="1">
    <location>
        <begin position="4"/>
        <end position="101"/>
    </location>
</feature>
<dbReference type="EMBL" id="QNRT01000002">
    <property type="protein sequence ID" value="RBP51170.1"/>
    <property type="molecule type" value="Genomic_DNA"/>
</dbReference>
<dbReference type="Gene3D" id="3.30.70.100">
    <property type="match status" value="1"/>
</dbReference>
<dbReference type="GO" id="GO:0009882">
    <property type="term" value="F:blue light photoreceptor activity"/>
    <property type="evidence" value="ECO:0007669"/>
    <property type="project" value="InterPro"/>
</dbReference>
<accession>A0A395JR25</accession>
<protein>
    <submittedName>
        <fullName evidence="2">FAD-dependent sensor of blue light</fullName>
    </submittedName>
</protein>
<dbReference type="GO" id="GO:0071949">
    <property type="term" value="F:FAD binding"/>
    <property type="evidence" value="ECO:0007669"/>
    <property type="project" value="InterPro"/>
</dbReference>
<organism evidence="2 3">
    <name type="scientific">Arenicella xantha</name>
    <dbReference type="NCBI Taxonomy" id="644221"/>
    <lineage>
        <taxon>Bacteria</taxon>
        <taxon>Pseudomonadati</taxon>
        <taxon>Pseudomonadota</taxon>
        <taxon>Gammaproteobacteria</taxon>
        <taxon>Arenicellales</taxon>
        <taxon>Arenicellaceae</taxon>
        <taxon>Arenicella</taxon>
    </lineage>
</organism>
<evidence type="ECO:0000313" key="2">
    <source>
        <dbReference type="EMBL" id="RBP51170.1"/>
    </source>
</evidence>
<dbReference type="OrthoDB" id="557705at2"/>
<dbReference type="PROSITE" id="PS50925">
    <property type="entry name" value="BLUF"/>
    <property type="match status" value="1"/>
</dbReference>
<dbReference type="InterPro" id="IPR036046">
    <property type="entry name" value="Acylphosphatase-like_dom_sf"/>
</dbReference>
<keyword evidence="3" id="KW-1185">Reference proteome</keyword>
<name>A0A395JR25_9GAMM</name>
<evidence type="ECO:0000313" key="3">
    <source>
        <dbReference type="Proteomes" id="UP000253083"/>
    </source>
</evidence>
<gene>
    <name evidence="2" type="ORF">DFR28_102589</name>
</gene>
<dbReference type="Pfam" id="PF04940">
    <property type="entry name" value="BLUF"/>
    <property type="match status" value="1"/>
</dbReference>
<dbReference type="AlphaFoldDB" id="A0A395JR25"/>
<dbReference type="InParanoid" id="A0A395JR25"/>
<dbReference type="Proteomes" id="UP000253083">
    <property type="component" value="Unassembled WGS sequence"/>
</dbReference>
<dbReference type="RefSeq" id="WP_147250970.1">
    <property type="nucleotide sequence ID" value="NZ_QNRT01000002.1"/>
</dbReference>
<reference evidence="2 3" key="1">
    <citation type="submission" date="2018-06" db="EMBL/GenBank/DDBJ databases">
        <title>Genomic Encyclopedia of Type Strains, Phase IV (KMG-IV): sequencing the most valuable type-strain genomes for metagenomic binning, comparative biology and taxonomic classification.</title>
        <authorList>
            <person name="Goeker M."/>
        </authorList>
    </citation>
    <scope>NUCLEOTIDE SEQUENCE [LARGE SCALE GENOMIC DNA]</scope>
    <source>
        <strain evidence="2 3">DSM 24032</strain>
    </source>
</reference>
<dbReference type="SUPFAM" id="SSF54975">
    <property type="entry name" value="Acylphosphatase/BLUF domain-like"/>
    <property type="match status" value="1"/>
</dbReference>
<dbReference type="SMART" id="SM01034">
    <property type="entry name" value="BLUF"/>
    <property type="match status" value="1"/>
</dbReference>